<evidence type="ECO:0000313" key="2">
    <source>
        <dbReference type="EMBL" id="OCK73602.1"/>
    </source>
</evidence>
<sequence>MTSVIVFGPTGQVGSVAARTAAEHGAKAWLAMRDTNKSVLGLTKDLKAGGIYRIQTDLQEPETLSQAVKTSGAKCAFIYLVHGASDHLKGTIAAMKAAGIEFVVEANLDDTFGSGNYVAVRPGCFITNLLSEKNGIAANEVKLYGDTFEQDNITPSDVGRVIGSILVYVHITDRRSIAKIGKVLGKDLAIMTLGPKEGYDNHICLGMPPATKGPDKGHGERFPNYEEGVSNVKLCTGKPAISLEDWVKENKANFGA</sequence>
<dbReference type="InterPro" id="IPR008030">
    <property type="entry name" value="NmrA-like"/>
</dbReference>
<dbReference type="Pfam" id="PF05368">
    <property type="entry name" value="NmrA"/>
    <property type="match status" value="1"/>
</dbReference>
<dbReference type="Proteomes" id="UP000250266">
    <property type="component" value="Unassembled WGS sequence"/>
</dbReference>
<accession>A0A8E2DXP9</accession>
<evidence type="ECO:0000313" key="3">
    <source>
        <dbReference type="Proteomes" id="UP000250266"/>
    </source>
</evidence>
<dbReference type="OrthoDB" id="419598at2759"/>
<proteinExistence type="predicted"/>
<protein>
    <recommendedName>
        <fullName evidence="1">NmrA-like domain-containing protein</fullName>
    </recommendedName>
</protein>
<evidence type="ECO:0000259" key="1">
    <source>
        <dbReference type="Pfam" id="PF05368"/>
    </source>
</evidence>
<name>A0A8E2DXP9_9PEZI</name>
<organism evidence="2 3">
    <name type="scientific">Lepidopterella palustris CBS 459.81</name>
    <dbReference type="NCBI Taxonomy" id="1314670"/>
    <lineage>
        <taxon>Eukaryota</taxon>
        <taxon>Fungi</taxon>
        <taxon>Dikarya</taxon>
        <taxon>Ascomycota</taxon>
        <taxon>Pezizomycotina</taxon>
        <taxon>Dothideomycetes</taxon>
        <taxon>Pleosporomycetidae</taxon>
        <taxon>Mytilinidiales</taxon>
        <taxon>Argynnaceae</taxon>
        <taxon>Lepidopterella</taxon>
    </lineage>
</organism>
<gene>
    <name evidence="2" type="ORF">K432DRAFT_473001</name>
</gene>
<feature type="domain" description="NmrA-like" evidence="1">
    <location>
        <begin position="3"/>
        <end position="102"/>
    </location>
</feature>
<dbReference type="Gene3D" id="3.40.50.720">
    <property type="entry name" value="NAD(P)-binding Rossmann-like Domain"/>
    <property type="match status" value="2"/>
</dbReference>
<dbReference type="InterPro" id="IPR036291">
    <property type="entry name" value="NAD(P)-bd_dom_sf"/>
</dbReference>
<keyword evidence="3" id="KW-1185">Reference proteome</keyword>
<dbReference type="EMBL" id="KV745709">
    <property type="protein sequence ID" value="OCK73602.1"/>
    <property type="molecule type" value="Genomic_DNA"/>
</dbReference>
<reference evidence="2 3" key="1">
    <citation type="journal article" date="2016" name="Nat. Commun.">
        <title>Ectomycorrhizal ecology is imprinted in the genome of the dominant symbiotic fungus Cenococcum geophilum.</title>
        <authorList>
            <consortium name="DOE Joint Genome Institute"/>
            <person name="Peter M."/>
            <person name="Kohler A."/>
            <person name="Ohm R.A."/>
            <person name="Kuo A."/>
            <person name="Krutzmann J."/>
            <person name="Morin E."/>
            <person name="Arend M."/>
            <person name="Barry K.W."/>
            <person name="Binder M."/>
            <person name="Choi C."/>
            <person name="Clum A."/>
            <person name="Copeland A."/>
            <person name="Grisel N."/>
            <person name="Haridas S."/>
            <person name="Kipfer T."/>
            <person name="LaButti K."/>
            <person name="Lindquist E."/>
            <person name="Lipzen A."/>
            <person name="Maire R."/>
            <person name="Meier B."/>
            <person name="Mihaltcheva S."/>
            <person name="Molinier V."/>
            <person name="Murat C."/>
            <person name="Poggeler S."/>
            <person name="Quandt C.A."/>
            <person name="Sperisen C."/>
            <person name="Tritt A."/>
            <person name="Tisserant E."/>
            <person name="Crous P.W."/>
            <person name="Henrissat B."/>
            <person name="Nehls U."/>
            <person name="Egli S."/>
            <person name="Spatafora J.W."/>
            <person name="Grigoriev I.V."/>
            <person name="Martin F.M."/>
        </authorList>
    </citation>
    <scope>NUCLEOTIDE SEQUENCE [LARGE SCALE GENOMIC DNA]</scope>
    <source>
        <strain evidence="2 3">CBS 459.81</strain>
    </source>
</reference>
<dbReference type="SUPFAM" id="SSF51735">
    <property type="entry name" value="NAD(P)-binding Rossmann-fold domains"/>
    <property type="match status" value="1"/>
</dbReference>
<dbReference type="AlphaFoldDB" id="A0A8E2DXP9"/>